<reference evidence="2" key="1">
    <citation type="submission" date="2018-12" db="EMBL/GenBank/DDBJ databases">
        <authorList>
            <person name="Syme R.A."/>
            <person name="Farfan-Caceres L."/>
            <person name="Lichtenzveig J."/>
        </authorList>
    </citation>
    <scope>NUCLEOTIDE SEQUENCE</scope>
    <source>
        <strain evidence="2">Al4</strain>
    </source>
</reference>
<gene>
    <name evidence="2" type="ORF">EKO04_002237</name>
</gene>
<dbReference type="OrthoDB" id="3793480at2759"/>
<accession>A0A8H7J9I4</accession>
<sequence>MLGMTTTTPQPRLYDTAVSPGRIFTLAWAGFLVNMSHRTAATALLLASLPYGLALPQAIPVVSNVTRVPRPLTLPYEPGYTPPTVTVVGTVVEPTVDPAALETLADIVSDVLPEDALPTLDATANILPLILPGILPVETDLPPIDTPDVVPSDLPVLDPGIGDGTLPVDDLPDTNDLEVIDLPAPSEVPYGDDGLIADPLDPILSDPIPYVPDFPGFPDFPDFPEENTVPISTFNAVVQPLISVIQTLLNSLPGNFAPPLPGIFVHPLLPTETPDIFIDPILPTETPDIFVDPILPTETPEIFIDPLLPTETLDDAALATATDTVDSLLDSLVDSIPFIADSVATDLPFAKRQIATDDDTNSILAIIGPIIEAINALIAQIPVLGPAVAGAVSDIEAAVPELADLPVDVPAVPVDTPELPIPDITLPDLSLPSLPADLPVDVPAIPELPLPELPIPSLSTDVPELPVEIPDVTSGIPDEVLNVPVPDIDGIDWSQYESPPFSDLPAPSLDDLPIPDDVLNIPVPDFDEFGVPIEAPLDDASGLPAAMPSLPLPTSLDDLPIPDDVLNVPVPDVDDFGVPINGPLDAVSALPAAPSELPALLDWPFNDWEIPDALAPDVNGELPDLSDLPTSDLDDLAAPLDVLTALPAPTLPTDVLTAFPAPALPTELSDLPLPTDLFDVPVPEGFEDLGDLPVPTDVVASLPLPTLDDLPVPDDVLNIPVPDLDEFGVPLDLPTVPDVAAGFPTLPTELADLPLPTDFLDIPVPEGFEDLGAPLDLPAPALPTDVVPDLADLPIPADVLNIPVPDLDDLGVPLELPTDLTTAFPTGLLDVPVPEGFEDLGAPLDLPAATLPTDAVPDFDTLPIPADVLNVPVPDLDSLGVPIELPSDLPAPALPVDAFGAGFPIQALPDIPLELPSVPTDALSIVPTDVVPALPTEALPTLPALPTEALPAVPTVALPIPALPVPEVPAVPALPVSAPAVPAIPALPVVPTLQGIVPTGVSAAPAVPVVPVVPAIPTLQGIVPKLPFQVPGQVRPLAKREMMATQAAQTAPAALPIGAGVAFALIKPLLSLVSALLATLPVVGKTVPDLGANWPAVPSILPALPAVPVVPGVPDINSIVPSLPVVPAVAGIVTPALSLIPLPAATGLGSVVPVLPALPDIAGILPTAPAIPDLASVLPDVASILPEAPALADSLPPLPDVGAVASTVTGAVSAIPGISEVVSTVGDAAPKVPLAFDSGLTKRRLPLARRAVEEMQQGPASDWESFLGELDESKQEELHGLIHDSAAAVNYNRMDGLASTLKADFEDLSDASKAKLLNGWAPGPVLTAVQERSMRNGKRQAGVPGAQSLGPDLDDAQKTDLSAILGHAGTLDPFNQLQGGAGNFADDLPEDYLTPSQAASPYAQLDDSSVAHGLNPSLSAILGAAGTLDPNGMLGSQAGKPGTIVDETEDPYADLRPLSWDSALDVGSKEALPGLEATIQAAKGNHVGQKVPKFPFAPQPGGSAAAAQAQASEQARLLKWFNRFVRPSGRSDVDATIVQ</sequence>
<evidence type="ECO:0000256" key="1">
    <source>
        <dbReference type="SAM" id="MobiDB-lite"/>
    </source>
</evidence>
<keyword evidence="3" id="KW-1185">Reference proteome</keyword>
<evidence type="ECO:0000313" key="2">
    <source>
        <dbReference type="EMBL" id="KAF9699526.1"/>
    </source>
</evidence>
<proteinExistence type="predicted"/>
<evidence type="ECO:0000313" key="3">
    <source>
        <dbReference type="Proteomes" id="UP000651452"/>
    </source>
</evidence>
<dbReference type="Proteomes" id="UP000651452">
    <property type="component" value="Unassembled WGS sequence"/>
</dbReference>
<feature type="region of interest" description="Disordered" evidence="1">
    <location>
        <begin position="1333"/>
        <end position="1355"/>
    </location>
</feature>
<organism evidence="2 3">
    <name type="scientific">Ascochyta lentis</name>
    <dbReference type="NCBI Taxonomy" id="205686"/>
    <lineage>
        <taxon>Eukaryota</taxon>
        <taxon>Fungi</taxon>
        <taxon>Dikarya</taxon>
        <taxon>Ascomycota</taxon>
        <taxon>Pezizomycotina</taxon>
        <taxon>Dothideomycetes</taxon>
        <taxon>Pleosporomycetidae</taxon>
        <taxon>Pleosporales</taxon>
        <taxon>Pleosporineae</taxon>
        <taxon>Didymellaceae</taxon>
        <taxon>Ascochyta</taxon>
    </lineage>
</organism>
<reference evidence="2" key="2">
    <citation type="submission" date="2020-09" db="EMBL/GenBank/DDBJ databases">
        <title>Reference genome assembly for Australian Ascochyta lentis isolate Al4.</title>
        <authorList>
            <person name="Lee R.C."/>
            <person name="Farfan-Caceres L.M."/>
            <person name="Debler J.W."/>
            <person name="Williams A.H."/>
            <person name="Henares B.M."/>
        </authorList>
    </citation>
    <scope>NUCLEOTIDE SEQUENCE</scope>
    <source>
        <strain evidence="2">Al4</strain>
    </source>
</reference>
<dbReference type="EMBL" id="RZGK01000004">
    <property type="protein sequence ID" value="KAF9699526.1"/>
    <property type="molecule type" value="Genomic_DNA"/>
</dbReference>
<comment type="caution">
    <text evidence="2">The sequence shown here is derived from an EMBL/GenBank/DDBJ whole genome shotgun (WGS) entry which is preliminary data.</text>
</comment>
<protein>
    <submittedName>
        <fullName evidence="2">Uncharacterized protein</fullName>
    </submittedName>
</protein>
<name>A0A8H7J9I4_9PLEO</name>